<evidence type="ECO:0000313" key="4">
    <source>
        <dbReference type="Proteomes" id="UP000061587"/>
    </source>
</evidence>
<gene>
    <name evidence="3" type="ORF">BvMPK_4016</name>
</gene>
<dbReference type="EMBL" id="CP013020">
    <property type="protein sequence ID" value="ALK86568.1"/>
    <property type="molecule type" value="Genomic_DNA"/>
</dbReference>
<proteinExistence type="predicted"/>
<sequence length="1375" mass="151811">MKPVEIEFLMKDNLSKGLDKAGLAVDILAEKSEKAAAAINARILEQRKVIDRVNSDLQRMETQLQNMKPGPAQAELAADVTACRKVLEEERAALEGLEKEHREAEKSVRNLRKEYERISLEEERAAAGSKSLTDKIREQKEVIGQIESDIKSLEKAYQGAAPGKAKVAALDELNAAKKALEEEKGVLSGLQAEQEKTRAGSKRLSMQLRELQDSMARMRLEGKQNTEEYRKMAQQAALLSDTLADLNTQTKILSNDDANLQGFMSGVSGLAGLFTTATGALSLFASENENLARIQTRVQSMMAITMGLQQVFNTLNKDSAFRLVTVVKMKNLLTAANTRLAVALGISTGAAQALMATLTLGLSAVITGLVVAWDRYSTAQEKAAEKAREMVKIESDGRAQMIKTRFEIESTLASLKKFTGTKDEEKSKVEELNRKYGESFGYYDTVAQWYDILQKKGEKYIQMLFLQAKVQSLVNKATEADEKVNEIKASKPEDVDGSMGWFARMGLYMAQSESYGQVDAQSMISEYNEKAKEKAVREAEEVRDGYLAEARKLQEEYQNIGQEFDLGDHAKPDPNAAKKEKQSEEQRASELLKLQMKNRQSEIDLLKESGEKRRRQIRLNYDKEIAELAAQEKKWKDAQKGKLTDEQESTLKEAREKAAAARDGDLAKVTREENDAARQSMLDYLKEYGTYQQKKLAIAQEYAEKIRKAQEAGNYGEVLRLGRQQKEETAAAEIASLKADIDWDGLFGNFGGLLEEQLRPTLAKLRKYAASDEYKNASAEDKQVISELIAKLEDRSAGGINRNMFRDVSRDLAAYQTTLRDLTDAKEREKAAADELAAAQERLKKATESGDPAAVKEAEELVATTGEAFDAASASVTALTEANDKAAQDLRTSSTNAVSSLTGLAEGLQSLKSGSLAGVAQGLGKLGEATKNMDGVMGSVGSTLAETFSNGGIIGQIIAAVLSILDVLKDGIGYIVSSLIDSILDAVNGILKNILSGELFTQIGSSLFYGVRDILDTVTFGLFSSHGNAKEVNALVDRLTESNKYLTTAIEKLTDEMASSGGARSTEYYRSAYDKQKQKIENDRQMLEAKMGYHSAHHSNNYYIGEAMGSGDWDTVSAYLGKSVRDTGSLWRLSPEELARLQELPDIWEKLHSGKYDQSEWLDEYVSDANTLLELQQQWQEAITDTSFDGIRGGMKDLLKDFETDSKDVIASVDEFMENAILKSIVNGTYSDELKKWQETFAEFMSDGILSKEEAETLRGRYSDIFERARAKKEEMFDTAGITEEGKSTTQTGRAGGFAAMSQDQGTKLEGMFTSGLNHWVSIDEKTEDVAGRMASAEGHLAKIAENTGKSAGFLNEIKEDIKRIIRDGLRMKSS</sequence>
<feature type="compositionally biased region" description="Basic and acidic residues" evidence="2">
    <location>
        <begin position="566"/>
        <end position="588"/>
    </location>
</feature>
<dbReference type="PANTHER" id="PTHR47236:SF4">
    <property type="entry name" value="GENE 9195-RELATED"/>
    <property type="match status" value="1"/>
</dbReference>
<dbReference type="Proteomes" id="UP000061587">
    <property type="component" value="Chromosome"/>
</dbReference>
<keyword evidence="1" id="KW-0175">Coiled coil</keyword>
<feature type="coiled-coil region" evidence="1">
    <location>
        <begin position="43"/>
        <end position="221"/>
    </location>
</feature>
<feature type="coiled-coil region" evidence="1">
    <location>
        <begin position="1036"/>
        <end position="1090"/>
    </location>
</feature>
<protein>
    <submittedName>
        <fullName evidence="3">Response regulator receiver</fullName>
    </submittedName>
</protein>
<evidence type="ECO:0000313" key="3">
    <source>
        <dbReference type="EMBL" id="ALK86568.1"/>
    </source>
</evidence>
<organism evidence="3 4">
    <name type="scientific">Phocaeicola vulgatus</name>
    <name type="common">Bacteroides vulgatus</name>
    <dbReference type="NCBI Taxonomy" id="821"/>
    <lineage>
        <taxon>Bacteria</taxon>
        <taxon>Pseudomonadati</taxon>
        <taxon>Bacteroidota</taxon>
        <taxon>Bacteroidia</taxon>
        <taxon>Bacteroidales</taxon>
        <taxon>Bacteroidaceae</taxon>
        <taxon>Phocaeicola</taxon>
    </lineage>
</organism>
<feature type="coiled-coil region" evidence="1">
    <location>
        <begin position="536"/>
        <end position="563"/>
    </location>
</feature>
<feature type="coiled-coil region" evidence="1">
    <location>
        <begin position="812"/>
        <end position="849"/>
    </location>
</feature>
<reference evidence="4" key="1">
    <citation type="submission" date="2015-10" db="EMBL/GenBank/DDBJ databases">
        <title>Extensive mobilome-driven genome diversification in gut-associated Bacteroides vulgatus mpk.</title>
        <authorList>
            <person name="Beier S."/>
            <person name="Lange A."/>
            <person name="Huson D.H."/>
            <person name="Frick J.-S."/>
            <person name="Autenrieth I.B."/>
        </authorList>
    </citation>
    <scope>NUCLEOTIDE SEQUENCE [LARGE SCALE GENOMIC DNA]</scope>
    <source>
        <strain evidence="4">mpk</strain>
    </source>
</reference>
<name>A0A0P0M5R3_PHOVU</name>
<evidence type="ECO:0000256" key="2">
    <source>
        <dbReference type="SAM" id="MobiDB-lite"/>
    </source>
</evidence>
<evidence type="ECO:0000256" key="1">
    <source>
        <dbReference type="SAM" id="Coils"/>
    </source>
</evidence>
<accession>A0A0P0M5R3</accession>
<dbReference type="PATRIC" id="fig|821.40.peg.4815"/>
<dbReference type="PANTHER" id="PTHR47236">
    <property type="entry name" value="GENE, 32742-RELATED-RELATED"/>
    <property type="match status" value="1"/>
</dbReference>
<feature type="region of interest" description="Disordered" evidence="2">
    <location>
        <begin position="563"/>
        <end position="588"/>
    </location>
</feature>
<reference evidence="3 4" key="2">
    <citation type="journal article" date="2016" name="Genome Biol. Evol.">
        <title>Extensive mobilome-driven genome diversification in mouse gut-associated Bacteroides vulgatus mpk.</title>
        <authorList>
            <person name="Lange A."/>
            <person name="Beier S."/>
            <person name="Steimle A."/>
            <person name="Autenrieth I.B."/>
            <person name="Huson D.H."/>
            <person name="Frick J.S."/>
        </authorList>
    </citation>
    <scope>NUCLEOTIDE SEQUENCE [LARGE SCALE GENOMIC DNA]</scope>
    <source>
        <strain evidence="4">mpk</strain>
    </source>
</reference>